<accession>A0ABS5UYR8</accession>
<dbReference type="RefSeq" id="WP_214505475.1">
    <property type="nucleotide sequence ID" value="NZ_JAHEPS010000001.1"/>
</dbReference>
<name>A0ABS5UYR8_9GAMM</name>
<sequence>MRELWQALLSQAQAGELEHWQQSPPGVLGLILLYTHIPSALGLGPIERHRYKARALCLAGIRRGFDTQLNLEQRRSFYAPLFDSDDEEDRELLARLLAGMRAQAADSDPARCRLGDWHAWWQQAGLQSASALS</sequence>
<protein>
    <submittedName>
        <fullName evidence="1">DUF924 family protein</fullName>
    </submittedName>
</protein>
<dbReference type="EMBL" id="JAHEPS010000001">
    <property type="protein sequence ID" value="MBT1443283.1"/>
    <property type="molecule type" value="Genomic_DNA"/>
</dbReference>
<dbReference type="InterPro" id="IPR010323">
    <property type="entry name" value="DUF924"/>
</dbReference>
<gene>
    <name evidence="1" type="ORF">KJI95_01905</name>
</gene>
<dbReference type="Proteomes" id="UP001195903">
    <property type="component" value="Unassembled WGS sequence"/>
</dbReference>
<evidence type="ECO:0000313" key="1">
    <source>
        <dbReference type="EMBL" id="MBT1443283.1"/>
    </source>
</evidence>
<organism evidence="1 2">
    <name type="scientific">Shewanella jiangmenensis</name>
    <dbReference type="NCBI Taxonomy" id="2837387"/>
    <lineage>
        <taxon>Bacteria</taxon>
        <taxon>Pseudomonadati</taxon>
        <taxon>Pseudomonadota</taxon>
        <taxon>Gammaproteobacteria</taxon>
        <taxon>Alteromonadales</taxon>
        <taxon>Shewanellaceae</taxon>
        <taxon>Shewanella</taxon>
    </lineage>
</organism>
<keyword evidence="2" id="KW-1185">Reference proteome</keyword>
<dbReference type="InterPro" id="IPR011990">
    <property type="entry name" value="TPR-like_helical_dom_sf"/>
</dbReference>
<dbReference type="SUPFAM" id="SSF48452">
    <property type="entry name" value="TPR-like"/>
    <property type="match status" value="1"/>
</dbReference>
<comment type="caution">
    <text evidence="1">The sequence shown here is derived from an EMBL/GenBank/DDBJ whole genome shotgun (WGS) entry which is preliminary data.</text>
</comment>
<reference evidence="1 2" key="1">
    <citation type="submission" date="2021-05" db="EMBL/GenBank/DDBJ databases">
        <title>Shewanella sp. JM162201.</title>
        <authorList>
            <person name="Xu S."/>
            <person name="Li A."/>
        </authorList>
    </citation>
    <scope>NUCLEOTIDE SEQUENCE [LARGE SCALE GENOMIC DNA]</scope>
    <source>
        <strain evidence="1 2">JM162201</strain>
    </source>
</reference>
<proteinExistence type="predicted"/>
<dbReference type="Pfam" id="PF06041">
    <property type="entry name" value="DUF924"/>
    <property type="match status" value="1"/>
</dbReference>
<evidence type="ECO:0000313" key="2">
    <source>
        <dbReference type="Proteomes" id="UP001195903"/>
    </source>
</evidence>